<keyword evidence="1" id="KW-0472">Membrane</keyword>
<evidence type="ECO:0000313" key="2">
    <source>
        <dbReference type="EMBL" id="PSN64814.1"/>
    </source>
</evidence>
<keyword evidence="3" id="KW-1185">Reference proteome</keyword>
<reference evidence="2 3" key="1">
    <citation type="journal article" date="2018" name="Front. Microbiol.">
        <title>Genome-Wide Analysis of Corynespora cassiicola Leaf Fall Disease Putative Effectors.</title>
        <authorList>
            <person name="Lopez D."/>
            <person name="Ribeiro S."/>
            <person name="Label P."/>
            <person name="Fumanal B."/>
            <person name="Venisse J.S."/>
            <person name="Kohler A."/>
            <person name="de Oliveira R.R."/>
            <person name="Labutti K."/>
            <person name="Lipzen A."/>
            <person name="Lail K."/>
            <person name="Bauer D."/>
            <person name="Ohm R.A."/>
            <person name="Barry K.W."/>
            <person name="Spatafora J."/>
            <person name="Grigoriev I.V."/>
            <person name="Martin F.M."/>
            <person name="Pujade-Renaud V."/>
        </authorList>
    </citation>
    <scope>NUCLEOTIDE SEQUENCE [LARGE SCALE GENOMIC DNA]</scope>
    <source>
        <strain evidence="2 3">Philippines</strain>
    </source>
</reference>
<accession>A0A2T2NHA5</accession>
<feature type="transmembrane region" description="Helical" evidence="1">
    <location>
        <begin position="12"/>
        <end position="30"/>
    </location>
</feature>
<gene>
    <name evidence="2" type="ORF">BS50DRAFT_574969</name>
</gene>
<sequence length="183" mass="19395">MGGGAEGEGAVVGALVVVLGARLLAVVGFGRDEVCMARERVSILALSVPSPQAEGGSTLRSRIPRHRARSCLADACLLVLLRPQWWLRASLPACPARPECALDQRRPSLVPGREAVARNGGMSVGGVRAQYGREEKASGRGSAPVDALRSGKAAYRLIENFSFVFLLLRASHIGQVDKAGRTR</sequence>
<proteinExistence type="predicted"/>
<keyword evidence="1" id="KW-0812">Transmembrane</keyword>
<name>A0A2T2NHA5_CORCC</name>
<dbReference type="AlphaFoldDB" id="A0A2T2NHA5"/>
<keyword evidence="1" id="KW-1133">Transmembrane helix</keyword>
<protein>
    <submittedName>
        <fullName evidence="2">Uncharacterized protein</fullName>
    </submittedName>
</protein>
<evidence type="ECO:0000313" key="3">
    <source>
        <dbReference type="Proteomes" id="UP000240883"/>
    </source>
</evidence>
<dbReference type="EMBL" id="KZ678137">
    <property type="protein sequence ID" value="PSN64814.1"/>
    <property type="molecule type" value="Genomic_DNA"/>
</dbReference>
<organism evidence="2 3">
    <name type="scientific">Corynespora cassiicola Philippines</name>
    <dbReference type="NCBI Taxonomy" id="1448308"/>
    <lineage>
        <taxon>Eukaryota</taxon>
        <taxon>Fungi</taxon>
        <taxon>Dikarya</taxon>
        <taxon>Ascomycota</taxon>
        <taxon>Pezizomycotina</taxon>
        <taxon>Dothideomycetes</taxon>
        <taxon>Pleosporomycetidae</taxon>
        <taxon>Pleosporales</taxon>
        <taxon>Corynesporascaceae</taxon>
        <taxon>Corynespora</taxon>
    </lineage>
</organism>
<dbReference type="Proteomes" id="UP000240883">
    <property type="component" value="Unassembled WGS sequence"/>
</dbReference>
<evidence type="ECO:0000256" key="1">
    <source>
        <dbReference type="SAM" id="Phobius"/>
    </source>
</evidence>